<keyword evidence="18" id="KW-1185">Reference proteome</keyword>
<dbReference type="InterPro" id="IPR013112">
    <property type="entry name" value="FAD-bd_8"/>
</dbReference>
<dbReference type="GO" id="GO:0015677">
    <property type="term" value="P:copper ion import"/>
    <property type="evidence" value="ECO:0007669"/>
    <property type="project" value="TreeGrafter"/>
</dbReference>
<keyword evidence="9" id="KW-0560">Oxidoreductase</keyword>
<dbReference type="InterPro" id="IPR051410">
    <property type="entry name" value="Ferric/Cupric_Reductase"/>
</dbReference>
<accession>A0A178DGA2</accession>
<keyword evidence="8 15" id="KW-1133">Transmembrane helix</keyword>
<evidence type="ECO:0000256" key="10">
    <source>
        <dbReference type="ARBA" id="ARBA00023065"/>
    </source>
</evidence>
<keyword evidence="11 15" id="KW-0472">Membrane</keyword>
<dbReference type="InterPro" id="IPR017927">
    <property type="entry name" value="FAD-bd_FR_type"/>
</dbReference>
<keyword evidence="7" id="KW-0249">Electron transport</keyword>
<evidence type="ECO:0000256" key="1">
    <source>
        <dbReference type="ARBA" id="ARBA00004651"/>
    </source>
</evidence>
<evidence type="ECO:0000313" key="17">
    <source>
        <dbReference type="EMBL" id="OAL40243.1"/>
    </source>
</evidence>
<evidence type="ECO:0000313" key="18">
    <source>
        <dbReference type="Proteomes" id="UP000185904"/>
    </source>
</evidence>
<gene>
    <name evidence="17" type="ORF">AYO20_00663</name>
</gene>
<dbReference type="Pfam" id="PF08030">
    <property type="entry name" value="NAD_binding_6"/>
    <property type="match status" value="1"/>
</dbReference>
<comment type="subcellular location">
    <subcellularLocation>
        <location evidence="1">Cell membrane</location>
        <topology evidence="1">Multi-pass membrane protein</topology>
    </subcellularLocation>
</comment>
<keyword evidence="4" id="KW-0813">Transport</keyword>
<feature type="region of interest" description="Disordered" evidence="14">
    <location>
        <begin position="538"/>
        <end position="568"/>
    </location>
</feature>
<dbReference type="CDD" id="cd06186">
    <property type="entry name" value="NOX_Duox_like_FAD_NADP"/>
    <property type="match status" value="1"/>
</dbReference>
<reference evidence="17 18" key="1">
    <citation type="submission" date="2016-03" db="EMBL/GenBank/DDBJ databases">
        <title>The draft genome sequence of Fonsecaea nubica causative agent of cutaneous subcutaneous infection in human host.</title>
        <authorList>
            <person name="Costa F."/>
            <person name="Sybren D.H."/>
            <person name="Raittz R.T."/>
            <person name="Weiss V.A."/>
            <person name="Leao A.C."/>
            <person name="Gomes R."/>
            <person name="De Souza E.M."/>
            <person name="Pedrosa F.O."/>
            <person name="Steffens M.B."/>
            <person name="Bombassaro A."/>
            <person name="Tadra-Sfeir M.Z."/>
            <person name="Moreno L.F."/>
            <person name="Najafzadeh M.J."/>
            <person name="Felipe M.S."/>
            <person name="Teixeira M."/>
            <person name="Sun J."/>
            <person name="Xi L."/>
            <person name="Castro M.A."/>
            <person name="Vicente V.A."/>
        </authorList>
    </citation>
    <scope>NUCLEOTIDE SEQUENCE [LARGE SCALE GENOMIC DNA]</scope>
    <source>
        <strain evidence="17 18">CBS 269.64</strain>
    </source>
</reference>
<evidence type="ECO:0000256" key="7">
    <source>
        <dbReference type="ARBA" id="ARBA00022982"/>
    </source>
</evidence>
<dbReference type="GO" id="GO:0005886">
    <property type="term" value="C:plasma membrane"/>
    <property type="evidence" value="ECO:0007669"/>
    <property type="project" value="UniProtKB-SubCell"/>
</dbReference>
<dbReference type="Pfam" id="PF01794">
    <property type="entry name" value="Ferric_reduct"/>
    <property type="match status" value="1"/>
</dbReference>
<dbReference type="Proteomes" id="UP000185904">
    <property type="component" value="Unassembled WGS sequence"/>
</dbReference>
<keyword evidence="12" id="KW-0325">Glycoprotein</keyword>
<dbReference type="SUPFAM" id="SSF63380">
    <property type="entry name" value="Riboflavin synthase domain-like"/>
    <property type="match status" value="1"/>
</dbReference>
<feature type="transmembrane region" description="Helical" evidence="15">
    <location>
        <begin position="274"/>
        <end position="291"/>
    </location>
</feature>
<feature type="transmembrane region" description="Helical" evidence="15">
    <location>
        <begin position="210"/>
        <end position="227"/>
    </location>
</feature>
<evidence type="ECO:0000259" key="16">
    <source>
        <dbReference type="PROSITE" id="PS51384"/>
    </source>
</evidence>
<dbReference type="RefSeq" id="XP_022505255.1">
    <property type="nucleotide sequence ID" value="XM_022638972.1"/>
</dbReference>
<proteinExistence type="inferred from homology"/>
<feature type="domain" description="FAD-binding FR-type" evidence="16">
    <location>
        <begin position="305"/>
        <end position="437"/>
    </location>
</feature>
<dbReference type="AlphaFoldDB" id="A0A178DGA2"/>
<dbReference type="Gene3D" id="3.40.50.80">
    <property type="entry name" value="Nucleotide-binding domain of ferredoxin-NADP reductase (FNR) module"/>
    <property type="match status" value="1"/>
</dbReference>
<evidence type="ECO:0000256" key="14">
    <source>
        <dbReference type="SAM" id="MobiDB-lite"/>
    </source>
</evidence>
<dbReference type="SFLD" id="SFLDS00052">
    <property type="entry name" value="Ferric_Reductase_Domain"/>
    <property type="match status" value="1"/>
</dbReference>
<dbReference type="Gene3D" id="2.40.30.10">
    <property type="entry name" value="Translation factors"/>
    <property type="match status" value="1"/>
</dbReference>
<dbReference type="InterPro" id="IPR013121">
    <property type="entry name" value="Fe_red_NAD-bd_6"/>
</dbReference>
<dbReference type="Pfam" id="PF08022">
    <property type="entry name" value="FAD_binding_8"/>
    <property type="match status" value="1"/>
</dbReference>
<feature type="transmembrane region" description="Helical" evidence="15">
    <location>
        <begin position="247"/>
        <end position="267"/>
    </location>
</feature>
<dbReference type="PROSITE" id="PS51384">
    <property type="entry name" value="FAD_FR"/>
    <property type="match status" value="1"/>
</dbReference>
<organism evidence="17 18">
    <name type="scientific">Fonsecaea nubica</name>
    <dbReference type="NCBI Taxonomy" id="856822"/>
    <lineage>
        <taxon>Eukaryota</taxon>
        <taxon>Fungi</taxon>
        <taxon>Dikarya</taxon>
        <taxon>Ascomycota</taxon>
        <taxon>Pezizomycotina</taxon>
        <taxon>Eurotiomycetes</taxon>
        <taxon>Chaetothyriomycetidae</taxon>
        <taxon>Chaetothyriales</taxon>
        <taxon>Herpotrichiellaceae</taxon>
        <taxon>Fonsecaea</taxon>
    </lineage>
</organism>
<feature type="transmembrane region" description="Helical" evidence="15">
    <location>
        <begin position="63"/>
        <end position="81"/>
    </location>
</feature>
<evidence type="ECO:0000256" key="12">
    <source>
        <dbReference type="ARBA" id="ARBA00023180"/>
    </source>
</evidence>
<dbReference type="InterPro" id="IPR013130">
    <property type="entry name" value="Fe3_Rdtase_TM_dom"/>
</dbReference>
<dbReference type="InterPro" id="IPR039261">
    <property type="entry name" value="FNR_nucleotide-bd"/>
</dbReference>
<dbReference type="EC" id="1.16.1.9" evidence="3"/>
<comment type="catalytic activity">
    <reaction evidence="13">
        <text>2 a Fe(II)-siderophore + NADP(+) + H(+) = 2 a Fe(III)-siderophore + NADPH</text>
        <dbReference type="Rhea" id="RHEA:28795"/>
        <dbReference type="Rhea" id="RHEA-COMP:11342"/>
        <dbReference type="Rhea" id="RHEA-COMP:11344"/>
        <dbReference type="ChEBI" id="CHEBI:15378"/>
        <dbReference type="ChEBI" id="CHEBI:29033"/>
        <dbReference type="ChEBI" id="CHEBI:29034"/>
        <dbReference type="ChEBI" id="CHEBI:57783"/>
        <dbReference type="ChEBI" id="CHEBI:58349"/>
        <dbReference type="EC" id="1.16.1.9"/>
    </reaction>
</comment>
<evidence type="ECO:0000256" key="5">
    <source>
        <dbReference type="ARBA" id="ARBA00022475"/>
    </source>
</evidence>
<keyword evidence="10" id="KW-0406">Ion transport</keyword>
<dbReference type="PANTHER" id="PTHR32361">
    <property type="entry name" value="FERRIC/CUPRIC REDUCTASE TRANSMEMBRANE COMPONENT"/>
    <property type="match status" value="1"/>
</dbReference>
<evidence type="ECO:0000256" key="3">
    <source>
        <dbReference type="ARBA" id="ARBA00012668"/>
    </source>
</evidence>
<dbReference type="SFLD" id="SFLDG01168">
    <property type="entry name" value="Ferric_reductase_subgroup_(FRE"/>
    <property type="match status" value="1"/>
</dbReference>
<feature type="transmembrane region" description="Helical" evidence="15">
    <location>
        <begin position="134"/>
        <end position="154"/>
    </location>
</feature>
<dbReference type="GO" id="GO:0052851">
    <property type="term" value="F:ferric-chelate reductase (NADPH) activity"/>
    <property type="evidence" value="ECO:0007669"/>
    <property type="project" value="UniProtKB-EC"/>
</dbReference>
<dbReference type="PANTHER" id="PTHR32361:SF9">
    <property type="entry name" value="FERRIC REDUCTASE TRANSMEMBRANE COMPONENT 3-RELATED"/>
    <property type="match status" value="1"/>
</dbReference>
<dbReference type="GeneID" id="34584089"/>
<name>A0A178DGA2_9EURO</name>
<feature type="compositionally biased region" description="Basic and acidic residues" evidence="14">
    <location>
        <begin position="539"/>
        <end position="565"/>
    </location>
</feature>
<dbReference type="GO" id="GO:0006826">
    <property type="term" value="P:iron ion transport"/>
    <property type="evidence" value="ECO:0007669"/>
    <property type="project" value="TreeGrafter"/>
</dbReference>
<protein>
    <recommendedName>
        <fullName evidence="3">ferric-chelate reductase (NADPH)</fullName>
        <ecNumber evidence="3">1.16.1.9</ecNumber>
    </recommendedName>
</protein>
<dbReference type="InterPro" id="IPR017938">
    <property type="entry name" value="Riboflavin_synthase-like_b-brl"/>
</dbReference>
<feature type="transmembrane region" description="Helical" evidence="15">
    <location>
        <begin position="32"/>
        <end position="51"/>
    </location>
</feature>
<evidence type="ECO:0000256" key="8">
    <source>
        <dbReference type="ARBA" id="ARBA00022989"/>
    </source>
</evidence>
<evidence type="ECO:0000256" key="13">
    <source>
        <dbReference type="ARBA" id="ARBA00048483"/>
    </source>
</evidence>
<keyword evidence="6 15" id="KW-0812">Transmembrane</keyword>
<evidence type="ECO:0000256" key="15">
    <source>
        <dbReference type="SAM" id="Phobius"/>
    </source>
</evidence>
<comment type="caution">
    <text evidence="17">The sequence shown here is derived from an EMBL/GenBank/DDBJ whole genome shotgun (WGS) entry which is preliminary data.</text>
</comment>
<evidence type="ECO:0000256" key="6">
    <source>
        <dbReference type="ARBA" id="ARBA00022692"/>
    </source>
</evidence>
<evidence type="ECO:0000256" key="4">
    <source>
        <dbReference type="ARBA" id="ARBA00022448"/>
    </source>
</evidence>
<dbReference type="EMBL" id="LVCJ01000002">
    <property type="protein sequence ID" value="OAL40243.1"/>
    <property type="molecule type" value="Genomic_DNA"/>
</dbReference>
<comment type="similarity">
    <text evidence="2">Belongs to the ferric reductase (FRE) family.</text>
</comment>
<evidence type="ECO:0000256" key="9">
    <source>
        <dbReference type="ARBA" id="ARBA00023002"/>
    </source>
</evidence>
<sequence>MSKIEPMKRHVHTDSDSAASEHQHVVNQFLRILFWYIVFAVVTFITLRRLISVSKRNWRCVTLALYHGVVALTHASFWPVWVRRKTILENSSPVRPIFRYSALLEALYRSFGYRQMGWTTGWRRYLSPPPVGEILFLCGYWILLLLMLWTNVIFKSQSPLYGIELEVVGYRAAWVSTTQLPLVYCTGCRINPISLLTGISHERLNWFHRWAARTVFVTLVVHWAFFYREWDLTNFVHQEIEIMPMVVWGFAAWGMFGFMVITSFGFFRNSYYEMWLLVHVLSAYLGLWLTYTHTHCTTVFVLASIGFIAFDLLGRTFLWTMHNIHPFKAKNETRAVGYNATVRFLDDKYVHLSVRDVSFGWKAGQHIYITVPHLRKVESHPFTIASLPGESGSGKNVDLIIKPHSGFTSDLFRWGQDQSSKSFTVFLNGPYGNPPQLAGYDTVILIATGNRASFILPLFQELVNTSVDVPRIYIHLVSRTLTEIDWYLAQVFASLKSVRLHRTEIEVQGHFTSCNPSEASVITLIEERALYPSAAAVNRETRDRTDRGKTDHHPEVNTRQLDRNKPSMKLDCGPNLHSDRLPSIVVVDTENAEASAAFAQTSTDSEDEESEDEKHLLDDLLSDLDQYSFAFTQLPSGRSLHFSLHRPAADDMIRAPVLEARGRVLVVAAVAGSLRSQIATCVSRLNREIIRPALNEDLDVGPMSLELWCEVNGD</sequence>
<keyword evidence="5" id="KW-1003">Cell membrane</keyword>
<evidence type="ECO:0000256" key="11">
    <source>
        <dbReference type="ARBA" id="ARBA00023136"/>
    </source>
</evidence>
<evidence type="ECO:0000256" key="2">
    <source>
        <dbReference type="ARBA" id="ARBA00006278"/>
    </source>
</evidence>
<dbReference type="OrthoDB" id="3944240at2759"/>
<feature type="transmembrane region" description="Helical" evidence="15">
    <location>
        <begin position="297"/>
        <end position="318"/>
    </location>
</feature>
<dbReference type="GO" id="GO:0006879">
    <property type="term" value="P:intracellular iron ion homeostasis"/>
    <property type="evidence" value="ECO:0007669"/>
    <property type="project" value="TreeGrafter"/>
</dbReference>